<name>A0A9D2KZU8_9FIRM</name>
<dbReference type="PROSITE" id="PS51257">
    <property type="entry name" value="PROKAR_LIPOPROTEIN"/>
    <property type="match status" value="1"/>
</dbReference>
<feature type="region of interest" description="Disordered" evidence="1">
    <location>
        <begin position="27"/>
        <end position="67"/>
    </location>
</feature>
<feature type="chain" id="PRO_5039599922" evidence="2">
    <location>
        <begin position="26"/>
        <end position="262"/>
    </location>
</feature>
<dbReference type="EMBL" id="DWYY01000139">
    <property type="protein sequence ID" value="HJA93972.1"/>
    <property type="molecule type" value="Genomic_DNA"/>
</dbReference>
<reference evidence="3" key="1">
    <citation type="journal article" date="2021" name="PeerJ">
        <title>Extensive microbial diversity within the chicken gut microbiome revealed by metagenomics and culture.</title>
        <authorList>
            <person name="Gilroy R."/>
            <person name="Ravi A."/>
            <person name="Getino M."/>
            <person name="Pursley I."/>
            <person name="Horton D.L."/>
            <person name="Alikhan N.F."/>
            <person name="Baker D."/>
            <person name="Gharbi K."/>
            <person name="Hall N."/>
            <person name="Watson M."/>
            <person name="Adriaenssens E.M."/>
            <person name="Foster-Nyarko E."/>
            <person name="Jarju S."/>
            <person name="Secka A."/>
            <person name="Antonio M."/>
            <person name="Oren A."/>
            <person name="Chaudhuri R.R."/>
            <person name="La Ragione R."/>
            <person name="Hildebrand F."/>
            <person name="Pallen M.J."/>
        </authorList>
    </citation>
    <scope>NUCLEOTIDE SEQUENCE</scope>
    <source>
        <strain evidence="3">CHK179-7159</strain>
    </source>
</reference>
<evidence type="ECO:0000256" key="2">
    <source>
        <dbReference type="SAM" id="SignalP"/>
    </source>
</evidence>
<dbReference type="Proteomes" id="UP000886858">
    <property type="component" value="Unassembled WGS sequence"/>
</dbReference>
<keyword evidence="2" id="KW-0732">Signal</keyword>
<sequence>MKQRIAALLALTFMGLALTACGNNAGTTGEAAAEGTASQEAGAETTEPETAGNAEKETSEGTDSGALQDYLTPEGFLDLAKLQEINPDIYAWIDIEGTGLSFPLLQSAEDESFYLSHNERKEADDGGCIYTEYFNRKDFSDPNTVIYGRNVKGRFAGLHQYQDRDFFDSHRTIKIYLTDRVLEYRIFAAYTYDDRHLIKIYDFWDKDIFSAYLKDVFSQRAMDAYVDDSMDVTADDKIITLSTGVTGEDDKRYLVQAVLVSE</sequence>
<dbReference type="InterPro" id="IPR023365">
    <property type="entry name" value="Sortase_dom-sf"/>
</dbReference>
<dbReference type="Gene3D" id="2.40.260.10">
    <property type="entry name" value="Sortase"/>
    <property type="match status" value="1"/>
</dbReference>
<feature type="signal peptide" evidence="2">
    <location>
        <begin position="1"/>
        <end position="25"/>
    </location>
</feature>
<protein>
    <submittedName>
        <fullName evidence="3">Class B sortase</fullName>
    </submittedName>
</protein>
<proteinExistence type="predicted"/>
<feature type="compositionally biased region" description="Low complexity" evidence="1">
    <location>
        <begin position="27"/>
        <end position="53"/>
    </location>
</feature>
<organism evidence="3 4">
    <name type="scientific">Candidatus Eisenbergiella merdipullorum</name>
    <dbReference type="NCBI Taxonomy" id="2838553"/>
    <lineage>
        <taxon>Bacteria</taxon>
        <taxon>Bacillati</taxon>
        <taxon>Bacillota</taxon>
        <taxon>Clostridia</taxon>
        <taxon>Lachnospirales</taxon>
        <taxon>Lachnospiraceae</taxon>
        <taxon>Eisenbergiella</taxon>
    </lineage>
</organism>
<comment type="caution">
    <text evidence="3">The sequence shown here is derived from an EMBL/GenBank/DDBJ whole genome shotgun (WGS) entry which is preliminary data.</text>
</comment>
<evidence type="ECO:0000313" key="3">
    <source>
        <dbReference type="EMBL" id="HJA93972.1"/>
    </source>
</evidence>
<reference evidence="3" key="2">
    <citation type="submission" date="2021-04" db="EMBL/GenBank/DDBJ databases">
        <authorList>
            <person name="Gilroy R."/>
        </authorList>
    </citation>
    <scope>NUCLEOTIDE SEQUENCE</scope>
    <source>
        <strain evidence="3">CHK179-7159</strain>
    </source>
</reference>
<evidence type="ECO:0000313" key="4">
    <source>
        <dbReference type="Proteomes" id="UP000886858"/>
    </source>
</evidence>
<dbReference type="AlphaFoldDB" id="A0A9D2KZU8"/>
<dbReference type="CDD" id="cd05826">
    <property type="entry name" value="Sortase_B"/>
    <property type="match status" value="1"/>
</dbReference>
<dbReference type="SUPFAM" id="SSF63817">
    <property type="entry name" value="Sortase"/>
    <property type="match status" value="1"/>
</dbReference>
<accession>A0A9D2KZU8</accession>
<gene>
    <name evidence="3" type="ORF">H9717_12835</name>
</gene>
<dbReference type="InterPro" id="IPR009835">
    <property type="entry name" value="SrtB"/>
</dbReference>
<evidence type="ECO:0000256" key="1">
    <source>
        <dbReference type="SAM" id="MobiDB-lite"/>
    </source>
</evidence>